<protein>
    <recommendedName>
        <fullName evidence="4">Membrane-anchored protein</fullName>
    </recommendedName>
</protein>
<feature type="transmembrane region" description="Helical" evidence="1">
    <location>
        <begin position="134"/>
        <end position="155"/>
    </location>
</feature>
<evidence type="ECO:0000313" key="3">
    <source>
        <dbReference type="Proteomes" id="UP000277094"/>
    </source>
</evidence>
<dbReference type="Pfam" id="PF03988">
    <property type="entry name" value="DUF347"/>
    <property type="match status" value="3"/>
</dbReference>
<feature type="transmembrane region" description="Helical" evidence="1">
    <location>
        <begin position="68"/>
        <end position="85"/>
    </location>
</feature>
<keyword evidence="1" id="KW-1133">Transmembrane helix</keyword>
<evidence type="ECO:0000313" key="2">
    <source>
        <dbReference type="EMBL" id="RNL81133.1"/>
    </source>
</evidence>
<keyword evidence="1" id="KW-0472">Membrane</keyword>
<dbReference type="Proteomes" id="UP000277094">
    <property type="component" value="Unassembled WGS sequence"/>
</dbReference>
<comment type="caution">
    <text evidence="2">The sequence shown here is derived from an EMBL/GenBank/DDBJ whole genome shotgun (WGS) entry which is preliminary data.</text>
</comment>
<evidence type="ECO:0008006" key="4">
    <source>
        <dbReference type="Google" id="ProtNLM"/>
    </source>
</evidence>
<dbReference type="RefSeq" id="WP_123232338.1">
    <property type="nucleotide sequence ID" value="NZ_RJSG01000001.1"/>
</dbReference>
<feature type="transmembrane region" description="Helical" evidence="1">
    <location>
        <begin position="97"/>
        <end position="114"/>
    </location>
</feature>
<keyword evidence="1" id="KW-0812">Transmembrane</keyword>
<sequence>MTSRVFRAPKVPEVFLLFWVVKLLTTAIGESGADFLGTVSIPLAALVGIGGFFLALRYQLKAETYHPVRYWVTVLMVALFGTMIADGPHVALGTPYYVDSVLYFLALCGLLTWWKRSEGTLSVHSITTARRERFYWGTVLLTFGLGTALGDTTAINIGLGFDWSIVLFGVAILVPLVLWRRGLDATVAFWGSYVLTRPLGASVADYLGKPPHAGGLNWGDGVVTGLGLLLFAGFVTYLTLTHSDEEGAHAAHKSHLDEAEIDLLLDGDAVGIDERPS</sequence>
<keyword evidence="3" id="KW-1185">Reference proteome</keyword>
<dbReference type="EMBL" id="RJSG01000001">
    <property type="protein sequence ID" value="RNL81133.1"/>
    <property type="molecule type" value="Genomic_DNA"/>
</dbReference>
<organism evidence="2 3">
    <name type="scientific">Nocardioides marmorisolisilvae</name>
    <dbReference type="NCBI Taxonomy" id="1542737"/>
    <lineage>
        <taxon>Bacteria</taxon>
        <taxon>Bacillati</taxon>
        <taxon>Actinomycetota</taxon>
        <taxon>Actinomycetes</taxon>
        <taxon>Propionibacteriales</taxon>
        <taxon>Nocardioidaceae</taxon>
        <taxon>Nocardioides</taxon>
    </lineage>
</organism>
<feature type="transmembrane region" description="Helical" evidence="1">
    <location>
        <begin position="161"/>
        <end position="179"/>
    </location>
</feature>
<dbReference type="AlphaFoldDB" id="A0A3N0E049"/>
<name>A0A3N0E049_9ACTN</name>
<reference evidence="2 3" key="1">
    <citation type="submission" date="2018-11" db="EMBL/GenBank/DDBJ databases">
        <authorList>
            <person name="Li F."/>
        </authorList>
    </citation>
    <scope>NUCLEOTIDE SEQUENCE [LARGE SCALE GENOMIC DNA]</scope>
    <source>
        <strain evidence="2 3">KIS18-7</strain>
    </source>
</reference>
<evidence type="ECO:0000256" key="1">
    <source>
        <dbReference type="SAM" id="Phobius"/>
    </source>
</evidence>
<dbReference type="InterPro" id="IPR007136">
    <property type="entry name" value="DUF347"/>
</dbReference>
<feature type="transmembrane region" description="Helical" evidence="1">
    <location>
        <begin position="39"/>
        <end position="56"/>
    </location>
</feature>
<dbReference type="OrthoDB" id="9794709at2"/>
<proteinExistence type="predicted"/>
<accession>A0A3N0E049</accession>
<gene>
    <name evidence="2" type="ORF">EFL95_01785</name>
</gene>